<evidence type="ECO:0000256" key="1">
    <source>
        <dbReference type="ARBA" id="ARBA00004123"/>
    </source>
</evidence>
<dbReference type="PANTHER" id="PTHR13620">
    <property type="entry name" value="3-5 EXONUCLEASE"/>
    <property type="match status" value="1"/>
</dbReference>
<evidence type="ECO:0000313" key="13">
    <source>
        <dbReference type="Proteomes" id="UP000623129"/>
    </source>
</evidence>
<evidence type="ECO:0000256" key="10">
    <source>
        <dbReference type="SAM" id="MobiDB-lite"/>
    </source>
</evidence>
<dbReference type="SMART" id="SM00474">
    <property type="entry name" value="35EXOc"/>
    <property type="match status" value="1"/>
</dbReference>
<reference evidence="12" key="1">
    <citation type="submission" date="2020-01" db="EMBL/GenBank/DDBJ databases">
        <title>Genome sequence of Kobresia littledalei, the first chromosome-level genome in the family Cyperaceae.</title>
        <authorList>
            <person name="Qu G."/>
        </authorList>
    </citation>
    <scope>NUCLEOTIDE SEQUENCE</scope>
    <source>
        <strain evidence="12">C.B.Clarke</strain>
        <tissue evidence="12">Leaf</tissue>
    </source>
</reference>
<evidence type="ECO:0000256" key="4">
    <source>
        <dbReference type="ARBA" id="ARBA00022801"/>
    </source>
</evidence>
<gene>
    <name evidence="12" type="ORF">FCM35_KLT00400</name>
</gene>
<dbReference type="GO" id="GO:0003676">
    <property type="term" value="F:nucleic acid binding"/>
    <property type="evidence" value="ECO:0007669"/>
    <property type="project" value="InterPro"/>
</dbReference>
<dbReference type="PANTHER" id="PTHR13620:SF109">
    <property type="entry name" value="3'-5' EXONUCLEASE"/>
    <property type="match status" value="1"/>
</dbReference>
<keyword evidence="7" id="KW-0539">Nucleus</keyword>
<proteinExistence type="predicted"/>
<dbReference type="InterPro" id="IPR012337">
    <property type="entry name" value="RNaseH-like_sf"/>
</dbReference>
<name>A0A833RJF7_9POAL</name>
<evidence type="ECO:0000313" key="12">
    <source>
        <dbReference type="EMBL" id="KAF3341762.1"/>
    </source>
</evidence>
<comment type="caution">
    <text evidence="12">The sequence shown here is derived from an EMBL/GenBank/DDBJ whole genome shotgun (WGS) entry which is preliminary data.</text>
</comment>
<evidence type="ECO:0000256" key="7">
    <source>
        <dbReference type="ARBA" id="ARBA00023242"/>
    </source>
</evidence>
<dbReference type="GO" id="GO:0008408">
    <property type="term" value="F:3'-5' exonuclease activity"/>
    <property type="evidence" value="ECO:0007669"/>
    <property type="project" value="InterPro"/>
</dbReference>
<organism evidence="12 13">
    <name type="scientific">Carex littledalei</name>
    <dbReference type="NCBI Taxonomy" id="544730"/>
    <lineage>
        <taxon>Eukaryota</taxon>
        <taxon>Viridiplantae</taxon>
        <taxon>Streptophyta</taxon>
        <taxon>Embryophyta</taxon>
        <taxon>Tracheophyta</taxon>
        <taxon>Spermatophyta</taxon>
        <taxon>Magnoliopsida</taxon>
        <taxon>Liliopsida</taxon>
        <taxon>Poales</taxon>
        <taxon>Cyperaceae</taxon>
        <taxon>Cyperoideae</taxon>
        <taxon>Cariceae</taxon>
        <taxon>Carex</taxon>
        <taxon>Carex subgen. Euthyceras</taxon>
    </lineage>
</organism>
<accession>A0A833RJF7</accession>
<evidence type="ECO:0000256" key="2">
    <source>
        <dbReference type="ARBA" id="ARBA00022722"/>
    </source>
</evidence>
<dbReference type="InterPro" id="IPR002562">
    <property type="entry name" value="3'-5'_exonuclease_dom"/>
</dbReference>
<evidence type="ECO:0000259" key="11">
    <source>
        <dbReference type="SMART" id="SM00474"/>
    </source>
</evidence>
<sequence>MAVFMRSRPHWTGSSSLFWKLLPLVPQPMCSIDCPSTCSEIKRSFRAHTLFSSREGAQGEIERNLCLLSEGQSTKEEKINAWLYDMRDSTIEKIRAGQIPLQYSNCMLNNHSRKGIAPAPRKVKHGTKYKVLKFGGRIVYCRTDSEVKNATMELLDKIKAKNSAGRVPLGFDLEWKPSFRKGVGPGKTAVMQICMDTACCYVMHVIHSGIPSILKSFLEDSSSVKVGIGIAGDATKLLKDYGVNMQSLMDLSDLGSAKLTGTRNIWNLSALMETVMCKQLSKRHSIRLGNWENTLSKKQLQYAATDAFACWHLYEVLNGMPDLEIEKESLAASAKFSNKKEKKNSLEQEKKNKRRERENRKREKEKGS</sequence>
<dbReference type="InterPro" id="IPR036397">
    <property type="entry name" value="RNaseH_sf"/>
</dbReference>
<dbReference type="EMBL" id="SWLB01000001">
    <property type="protein sequence ID" value="KAF3341762.1"/>
    <property type="molecule type" value="Genomic_DNA"/>
</dbReference>
<evidence type="ECO:0000256" key="5">
    <source>
        <dbReference type="ARBA" id="ARBA00022839"/>
    </source>
</evidence>
<keyword evidence="3" id="KW-0479">Metal-binding</keyword>
<dbReference type="CDD" id="cd06141">
    <property type="entry name" value="WRN_exo"/>
    <property type="match status" value="1"/>
</dbReference>
<keyword evidence="5 12" id="KW-0269">Exonuclease</keyword>
<dbReference type="InterPro" id="IPR051132">
    <property type="entry name" value="3-5_Exonuclease_domain"/>
</dbReference>
<dbReference type="Pfam" id="PF01612">
    <property type="entry name" value="DNA_pol_A_exo1"/>
    <property type="match status" value="1"/>
</dbReference>
<dbReference type="FunFam" id="3.30.420.10:FF:000114">
    <property type="entry name" value="Werner Syndrome-like exonuclease"/>
    <property type="match status" value="1"/>
</dbReference>
<dbReference type="Proteomes" id="UP000623129">
    <property type="component" value="Unassembled WGS sequence"/>
</dbReference>
<dbReference type="AlphaFoldDB" id="A0A833RJF7"/>
<dbReference type="Gene3D" id="3.30.420.10">
    <property type="entry name" value="Ribonuclease H-like superfamily/Ribonuclease H"/>
    <property type="match status" value="1"/>
</dbReference>
<keyword evidence="2" id="KW-0540">Nuclease</keyword>
<feature type="region of interest" description="Disordered" evidence="10">
    <location>
        <begin position="334"/>
        <end position="368"/>
    </location>
</feature>
<comment type="subcellular location">
    <subcellularLocation>
        <location evidence="1">Nucleus</location>
    </subcellularLocation>
</comment>
<keyword evidence="6" id="KW-0460">Magnesium</keyword>
<dbReference type="GO" id="GO:0006139">
    <property type="term" value="P:nucleobase-containing compound metabolic process"/>
    <property type="evidence" value="ECO:0007669"/>
    <property type="project" value="InterPro"/>
</dbReference>
<keyword evidence="4" id="KW-0378">Hydrolase</keyword>
<feature type="domain" description="3'-5' exonuclease" evidence="11">
    <location>
        <begin position="142"/>
        <end position="322"/>
    </location>
</feature>
<dbReference type="GO" id="GO:0046872">
    <property type="term" value="F:metal ion binding"/>
    <property type="evidence" value="ECO:0007669"/>
    <property type="project" value="UniProtKB-KW"/>
</dbReference>
<evidence type="ECO:0000256" key="8">
    <source>
        <dbReference type="ARBA" id="ARBA00040531"/>
    </source>
</evidence>
<protein>
    <recommendedName>
        <fullName evidence="8">3'-5' exonuclease</fullName>
    </recommendedName>
    <alternativeName>
        <fullName evidence="9">Werner Syndrome-like exonuclease</fullName>
    </alternativeName>
</protein>
<evidence type="ECO:0000256" key="6">
    <source>
        <dbReference type="ARBA" id="ARBA00022842"/>
    </source>
</evidence>
<dbReference type="GO" id="GO:0005634">
    <property type="term" value="C:nucleus"/>
    <property type="evidence" value="ECO:0007669"/>
    <property type="project" value="UniProtKB-SubCell"/>
</dbReference>
<dbReference type="OrthoDB" id="1920326at2759"/>
<evidence type="ECO:0000256" key="9">
    <source>
        <dbReference type="ARBA" id="ARBA00042761"/>
    </source>
</evidence>
<dbReference type="SUPFAM" id="SSF53098">
    <property type="entry name" value="Ribonuclease H-like"/>
    <property type="match status" value="1"/>
</dbReference>
<evidence type="ECO:0000256" key="3">
    <source>
        <dbReference type="ARBA" id="ARBA00022723"/>
    </source>
</evidence>
<feature type="compositionally biased region" description="Basic and acidic residues" evidence="10">
    <location>
        <begin position="343"/>
        <end position="368"/>
    </location>
</feature>
<keyword evidence="13" id="KW-1185">Reference proteome</keyword>